<dbReference type="OrthoDB" id="5865009at2759"/>
<evidence type="ECO:0000313" key="1">
    <source>
        <dbReference type="EMBL" id="MBW0570945.1"/>
    </source>
</evidence>
<proteinExistence type="predicted"/>
<reference evidence="1" key="1">
    <citation type="submission" date="2021-03" db="EMBL/GenBank/DDBJ databases">
        <title>Draft genome sequence of rust myrtle Austropuccinia psidii MF-1, a brazilian biotype.</title>
        <authorList>
            <person name="Quecine M.C."/>
            <person name="Pachon D.M.R."/>
            <person name="Bonatelli M.L."/>
            <person name="Correr F.H."/>
            <person name="Franceschini L.M."/>
            <person name="Leite T.F."/>
            <person name="Margarido G.R.A."/>
            <person name="Almeida C.A."/>
            <person name="Ferrarezi J.A."/>
            <person name="Labate C.A."/>
        </authorList>
    </citation>
    <scope>NUCLEOTIDE SEQUENCE</scope>
    <source>
        <strain evidence="1">MF-1</strain>
    </source>
</reference>
<dbReference type="InterPro" id="IPR036388">
    <property type="entry name" value="WH-like_DNA-bd_sf"/>
</dbReference>
<dbReference type="Proteomes" id="UP000765509">
    <property type="component" value="Unassembled WGS sequence"/>
</dbReference>
<accession>A0A9Q3JWV6</accession>
<evidence type="ECO:0008006" key="3">
    <source>
        <dbReference type="Google" id="ProtNLM"/>
    </source>
</evidence>
<dbReference type="Gene3D" id="1.10.10.10">
    <property type="entry name" value="Winged helix-like DNA-binding domain superfamily/Winged helix DNA-binding domain"/>
    <property type="match status" value="1"/>
</dbReference>
<dbReference type="EMBL" id="AVOT02087215">
    <property type="protein sequence ID" value="MBW0570945.1"/>
    <property type="molecule type" value="Genomic_DNA"/>
</dbReference>
<dbReference type="AlphaFoldDB" id="A0A9Q3JWV6"/>
<name>A0A9Q3JWV6_9BASI</name>
<organism evidence="1 2">
    <name type="scientific">Austropuccinia psidii MF-1</name>
    <dbReference type="NCBI Taxonomy" id="1389203"/>
    <lineage>
        <taxon>Eukaryota</taxon>
        <taxon>Fungi</taxon>
        <taxon>Dikarya</taxon>
        <taxon>Basidiomycota</taxon>
        <taxon>Pucciniomycotina</taxon>
        <taxon>Pucciniomycetes</taxon>
        <taxon>Pucciniales</taxon>
        <taxon>Sphaerophragmiaceae</taxon>
        <taxon>Austropuccinia</taxon>
    </lineage>
</organism>
<gene>
    <name evidence="1" type="ORF">O181_110660</name>
</gene>
<protein>
    <recommendedName>
        <fullName evidence="3">Transposase Tc1-like domain-containing protein</fullName>
    </recommendedName>
</protein>
<dbReference type="SUPFAM" id="SSF46689">
    <property type="entry name" value="Homeodomain-like"/>
    <property type="match status" value="1"/>
</dbReference>
<dbReference type="InterPro" id="IPR009057">
    <property type="entry name" value="Homeodomain-like_sf"/>
</dbReference>
<comment type="caution">
    <text evidence="1">The sequence shown here is derived from an EMBL/GenBank/DDBJ whole genome shotgun (WGS) entry which is preliminary data.</text>
</comment>
<keyword evidence="2" id="KW-1185">Reference proteome</keyword>
<sequence>MPYLNVETCRRIVGMRQAGLPFQAISDLAGVPLTIVYDTMKKYESFGTVQTEKKTGPPPIMTTQDHQELDHIITQGCCLTVAQVTELLTHQVSTRTIRCSIHKLGKKSHIAPKKPYL</sequence>
<evidence type="ECO:0000313" key="2">
    <source>
        <dbReference type="Proteomes" id="UP000765509"/>
    </source>
</evidence>